<evidence type="ECO:0000256" key="3">
    <source>
        <dbReference type="ARBA" id="ARBA00022833"/>
    </source>
</evidence>
<sequence length="450" mass="51638">MDVQARRLAQGLRDPNNPTFCPACAAHFFDTYLDPTLDLSDNVPTLRKNHHDLLTGIMRFLTTVRSEVQLAAIQTSLRRATLECPLRRQVHRDFLPTGDFVDMVAKLMYSIILFCLVESSKLLETQRFSRQGLWPETADDILPRGPRESLDALLFWFGRMRQPIISHAFELIFLVCRPELSAVLHEDAYRSTFVDIFCTHIDWAVTRQRTPERRSPRRNVKETRDPTFFLTQIMQFLNAIYTGRGAVVDSFIRIVWGHEERVLASLDAALQVTDDQDLKRAIAVLESCLYQFLDRPVPVHIARLHDVKDSANNKNGFRRFYSIVSIISRSVVCCAPGCDTHQHQTVSGKLQRCAGCTLYQYCSRDCQKRHWGLDPLPHKAICRLLGGVFKMAPYRSLTGDQFAAACIAAGIIEEELCEQMCWFLVQEHTREHVERYRGRVREGEIASHSV</sequence>
<dbReference type="OrthoDB" id="2998255at2759"/>
<dbReference type="InParanoid" id="A0A165ZK26"/>
<name>A0A165ZK26_EXIGL</name>
<dbReference type="Pfam" id="PF01753">
    <property type="entry name" value="zf-MYND"/>
    <property type="match status" value="1"/>
</dbReference>
<keyword evidence="7" id="KW-1185">Reference proteome</keyword>
<evidence type="ECO:0000256" key="1">
    <source>
        <dbReference type="ARBA" id="ARBA00022723"/>
    </source>
</evidence>
<feature type="domain" description="MYND-type" evidence="5">
    <location>
        <begin position="335"/>
        <end position="382"/>
    </location>
</feature>
<evidence type="ECO:0000313" key="7">
    <source>
        <dbReference type="Proteomes" id="UP000077266"/>
    </source>
</evidence>
<keyword evidence="1" id="KW-0479">Metal-binding</keyword>
<evidence type="ECO:0000256" key="4">
    <source>
        <dbReference type="PROSITE-ProRule" id="PRU00134"/>
    </source>
</evidence>
<dbReference type="STRING" id="1314781.A0A165ZK26"/>
<accession>A0A165ZK26</accession>
<dbReference type="EMBL" id="KV426276">
    <property type="protein sequence ID" value="KZV83359.1"/>
    <property type="molecule type" value="Genomic_DNA"/>
</dbReference>
<protein>
    <recommendedName>
        <fullName evidence="5">MYND-type domain-containing protein</fullName>
    </recommendedName>
</protein>
<dbReference type="Gene3D" id="6.10.140.2220">
    <property type="match status" value="1"/>
</dbReference>
<evidence type="ECO:0000313" key="6">
    <source>
        <dbReference type="EMBL" id="KZV83359.1"/>
    </source>
</evidence>
<gene>
    <name evidence="6" type="ORF">EXIGLDRAFT_777651</name>
</gene>
<keyword evidence="3" id="KW-0862">Zinc</keyword>
<dbReference type="GO" id="GO:0008270">
    <property type="term" value="F:zinc ion binding"/>
    <property type="evidence" value="ECO:0007669"/>
    <property type="project" value="UniProtKB-KW"/>
</dbReference>
<reference evidence="6 7" key="1">
    <citation type="journal article" date="2016" name="Mol. Biol. Evol.">
        <title>Comparative Genomics of Early-Diverging Mushroom-Forming Fungi Provides Insights into the Origins of Lignocellulose Decay Capabilities.</title>
        <authorList>
            <person name="Nagy L.G."/>
            <person name="Riley R."/>
            <person name="Tritt A."/>
            <person name="Adam C."/>
            <person name="Daum C."/>
            <person name="Floudas D."/>
            <person name="Sun H."/>
            <person name="Yadav J.S."/>
            <person name="Pangilinan J."/>
            <person name="Larsson K.H."/>
            <person name="Matsuura K."/>
            <person name="Barry K."/>
            <person name="Labutti K."/>
            <person name="Kuo R."/>
            <person name="Ohm R.A."/>
            <person name="Bhattacharya S.S."/>
            <person name="Shirouzu T."/>
            <person name="Yoshinaga Y."/>
            <person name="Martin F.M."/>
            <person name="Grigoriev I.V."/>
            <person name="Hibbett D.S."/>
        </authorList>
    </citation>
    <scope>NUCLEOTIDE SEQUENCE [LARGE SCALE GENOMIC DNA]</scope>
    <source>
        <strain evidence="6 7">HHB12029</strain>
    </source>
</reference>
<dbReference type="AlphaFoldDB" id="A0A165ZK26"/>
<evidence type="ECO:0000259" key="5">
    <source>
        <dbReference type="PROSITE" id="PS50865"/>
    </source>
</evidence>
<proteinExistence type="predicted"/>
<dbReference type="Proteomes" id="UP000077266">
    <property type="component" value="Unassembled WGS sequence"/>
</dbReference>
<dbReference type="SUPFAM" id="SSF144232">
    <property type="entry name" value="HIT/MYND zinc finger-like"/>
    <property type="match status" value="1"/>
</dbReference>
<dbReference type="InterPro" id="IPR002893">
    <property type="entry name" value="Znf_MYND"/>
</dbReference>
<dbReference type="PROSITE" id="PS50865">
    <property type="entry name" value="ZF_MYND_2"/>
    <property type="match status" value="1"/>
</dbReference>
<organism evidence="6 7">
    <name type="scientific">Exidia glandulosa HHB12029</name>
    <dbReference type="NCBI Taxonomy" id="1314781"/>
    <lineage>
        <taxon>Eukaryota</taxon>
        <taxon>Fungi</taxon>
        <taxon>Dikarya</taxon>
        <taxon>Basidiomycota</taxon>
        <taxon>Agaricomycotina</taxon>
        <taxon>Agaricomycetes</taxon>
        <taxon>Auriculariales</taxon>
        <taxon>Exidiaceae</taxon>
        <taxon>Exidia</taxon>
    </lineage>
</organism>
<keyword evidence="2 4" id="KW-0863">Zinc-finger</keyword>
<evidence type="ECO:0000256" key="2">
    <source>
        <dbReference type="ARBA" id="ARBA00022771"/>
    </source>
</evidence>